<dbReference type="EMBL" id="GBXM01070212">
    <property type="protein sequence ID" value="JAH38365.1"/>
    <property type="molecule type" value="Transcribed_RNA"/>
</dbReference>
<dbReference type="AlphaFoldDB" id="A0A0E9SCG0"/>
<evidence type="ECO:0000313" key="1">
    <source>
        <dbReference type="EMBL" id="JAH38365.1"/>
    </source>
</evidence>
<accession>A0A0E9SCG0</accession>
<reference evidence="1" key="1">
    <citation type="submission" date="2014-11" db="EMBL/GenBank/DDBJ databases">
        <authorList>
            <person name="Amaro Gonzalez C."/>
        </authorList>
    </citation>
    <scope>NUCLEOTIDE SEQUENCE</scope>
</reference>
<dbReference type="EMBL" id="GBXM01061259">
    <property type="protein sequence ID" value="JAH47318.1"/>
    <property type="molecule type" value="Transcribed_RNA"/>
</dbReference>
<name>A0A0E9SCG0_ANGAN</name>
<reference evidence="1" key="2">
    <citation type="journal article" date="2015" name="Fish Shellfish Immunol.">
        <title>Early steps in the European eel (Anguilla anguilla)-Vibrio vulnificus interaction in the gills: Role of the RtxA13 toxin.</title>
        <authorList>
            <person name="Callol A."/>
            <person name="Pajuelo D."/>
            <person name="Ebbesson L."/>
            <person name="Teles M."/>
            <person name="MacKenzie S."/>
            <person name="Amaro C."/>
        </authorList>
    </citation>
    <scope>NUCLEOTIDE SEQUENCE</scope>
</reference>
<organism evidence="1">
    <name type="scientific">Anguilla anguilla</name>
    <name type="common">European freshwater eel</name>
    <name type="synonym">Muraena anguilla</name>
    <dbReference type="NCBI Taxonomy" id="7936"/>
    <lineage>
        <taxon>Eukaryota</taxon>
        <taxon>Metazoa</taxon>
        <taxon>Chordata</taxon>
        <taxon>Craniata</taxon>
        <taxon>Vertebrata</taxon>
        <taxon>Euteleostomi</taxon>
        <taxon>Actinopterygii</taxon>
        <taxon>Neopterygii</taxon>
        <taxon>Teleostei</taxon>
        <taxon>Anguilliformes</taxon>
        <taxon>Anguillidae</taxon>
        <taxon>Anguilla</taxon>
    </lineage>
</organism>
<protein>
    <submittedName>
        <fullName evidence="1">Uncharacterized protein</fullName>
    </submittedName>
</protein>
<sequence length="41" mass="4610">MANNTIPTPATLRQPMFTTKQIGNSLVNLFSRADNNPQMIY</sequence>
<proteinExistence type="predicted"/>